<keyword evidence="12" id="KW-1185">Reference proteome</keyword>
<evidence type="ECO:0000259" key="10">
    <source>
        <dbReference type="Pfam" id="PF11721"/>
    </source>
</evidence>
<keyword evidence="7" id="KW-0472">Membrane</keyword>
<dbReference type="Proteomes" id="UP001354989">
    <property type="component" value="Chromosome"/>
</dbReference>
<keyword evidence="6" id="KW-1133">Transmembrane helix</keyword>
<evidence type="ECO:0000313" key="12">
    <source>
        <dbReference type="Proteomes" id="UP001354989"/>
    </source>
</evidence>
<evidence type="ECO:0000256" key="6">
    <source>
        <dbReference type="ARBA" id="ARBA00022989"/>
    </source>
</evidence>
<evidence type="ECO:0000256" key="7">
    <source>
        <dbReference type="ARBA" id="ARBA00023136"/>
    </source>
</evidence>
<dbReference type="EMBL" id="AP025292">
    <property type="protein sequence ID" value="BDC98943.1"/>
    <property type="molecule type" value="Genomic_DNA"/>
</dbReference>
<evidence type="ECO:0000256" key="5">
    <source>
        <dbReference type="ARBA" id="ARBA00022824"/>
    </source>
</evidence>
<evidence type="ECO:0000256" key="3">
    <source>
        <dbReference type="ARBA" id="ARBA00022692"/>
    </source>
</evidence>
<evidence type="ECO:0000256" key="8">
    <source>
        <dbReference type="ARBA" id="ARBA00023180"/>
    </source>
</evidence>
<organism evidence="11 12">
    <name type="scientific">Persicobacter psychrovividus</name>
    <dbReference type="NCBI Taxonomy" id="387638"/>
    <lineage>
        <taxon>Bacteria</taxon>
        <taxon>Pseudomonadati</taxon>
        <taxon>Bacteroidota</taxon>
        <taxon>Cytophagia</taxon>
        <taxon>Cytophagales</taxon>
        <taxon>Persicobacteraceae</taxon>
        <taxon>Persicobacter</taxon>
    </lineage>
</organism>
<keyword evidence="3" id="KW-0812">Transmembrane</keyword>
<dbReference type="RefSeq" id="WP_338397968.1">
    <property type="nucleotide sequence ID" value="NZ_AP025292.1"/>
</dbReference>
<name>A0ABN6L7Z3_9BACT</name>
<feature type="domain" description="Malectin" evidence="10">
    <location>
        <begin position="450"/>
        <end position="591"/>
    </location>
</feature>
<dbReference type="InterPro" id="IPR039155">
    <property type="entry name" value="MLEC"/>
</dbReference>
<evidence type="ECO:0000256" key="2">
    <source>
        <dbReference type="ARBA" id="ARBA00009141"/>
    </source>
</evidence>
<dbReference type="PANTHER" id="PTHR13460:SF0">
    <property type="entry name" value="MALECTIN"/>
    <property type="match status" value="1"/>
</dbReference>
<comment type="subcellular location">
    <subcellularLocation>
        <location evidence="1">Endoplasmic reticulum membrane</location>
        <topology evidence="1">Single-pass type I membrane protein</topology>
    </subcellularLocation>
</comment>
<proteinExistence type="inferred from homology"/>
<feature type="domain" description="Malectin" evidence="10">
    <location>
        <begin position="608"/>
        <end position="740"/>
    </location>
</feature>
<keyword evidence="8" id="KW-0325">Glycoprotein</keyword>
<keyword evidence="5" id="KW-0256">Endoplasmic reticulum</keyword>
<feature type="domain" description="Malectin" evidence="10">
    <location>
        <begin position="291"/>
        <end position="417"/>
    </location>
</feature>
<keyword evidence="4" id="KW-0732">Signal</keyword>
<dbReference type="InterPro" id="IPR021720">
    <property type="entry name" value="Malectin_dom"/>
</dbReference>
<dbReference type="Gene3D" id="2.60.120.430">
    <property type="entry name" value="Galactose-binding lectin"/>
    <property type="match status" value="3"/>
</dbReference>
<evidence type="ECO:0000256" key="4">
    <source>
        <dbReference type="ARBA" id="ARBA00022729"/>
    </source>
</evidence>
<comment type="similarity">
    <text evidence="2">Belongs to the malectin family.</text>
</comment>
<accession>A0ABN6L7Z3</accession>
<evidence type="ECO:0000256" key="9">
    <source>
        <dbReference type="ARBA" id="ARBA00023277"/>
    </source>
</evidence>
<evidence type="ECO:0000313" key="11">
    <source>
        <dbReference type="EMBL" id="BDC98943.1"/>
    </source>
</evidence>
<keyword evidence="9" id="KW-0119">Carbohydrate metabolism</keyword>
<gene>
    <name evidence="11" type="ORF">PEPS_12240</name>
</gene>
<sequence>MNAKLPNRSLRIFTLILLLFPLGQFSMAQGIRPLAIQLSNVKHTLCGQQNGEISVKISGGLAPYELSWEDEAGNFIDGDSTITGLEYGLYYLFVTDKLGFTESFSTQILVEDDQTGPVFTSFPADIEVPRVDPKNWFNNISTDLTLRPTAEDGCSDVKGICYQDKAREIDCQTTEVTRTWTAFDHDGNETSGQQIILVVGEKLFDPYYHTALKVYTNTPAATAVEFDVEAYFGVEEETVITSVPSGSEFALGTHQITYDITSECGQQIQDVLVLEVLPQPNSRAVRSPLYLNAGGWRAYFSDEKKLFQEDQFFLGGQEREMPYRLISGINEDRIMRNFREGEQFEYRIPVEKNLRYRVTLGFTELEFSQQGQRFFDVLVEGQKLKTIDIVEEAKGKAKAVEVSFVVQSDDETLELEFVKGDDSEGLAILNGLSVVPADIPDGTYVNANAKEDYLTNDFELFVADFSAIGGKGSSDNSQSEISGTDRDYLHWTERYGEFRYKLSAEVGKYYDLTLYFAEIYHQAAGQRIFDVYMDDQLLLENFDIVAEAGAVKTEVKKNFRIKATSSQLNLIFKKSKNIPAGVDDNAKLSAFSFVKSVAQDPVAEGININADDQEGFVGGDETVYSLDNYFVGGKSYTLPKGVEIENTDDDRLFWSERFGKDFRYIVPVDVERFYTVTLYFAETFWDSPGNRFFNVDINGERKLSNFDIYREGQGANRAVKKTFILQADSTALDIHFYVDGGDANFCVDNAKVSALRIEPANPINDLWTLGFLNTLSDEFTAEPGAIMFPNPIDRHAYFNVGASSVEDFKLVVVSKDGREMRIPSSLMRMDGDLIYVDFYSLFLQRGVYTARFWVNGKEKESIRFIVLHHR</sequence>
<evidence type="ECO:0000256" key="1">
    <source>
        <dbReference type="ARBA" id="ARBA00004115"/>
    </source>
</evidence>
<dbReference type="Pfam" id="PF11721">
    <property type="entry name" value="Malectin"/>
    <property type="match status" value="3"/>
</dbReference>
<reference evidence="11 12" key="1">
    <citation type="submission" date="2021-12" db="EMBL/GenBank/DDBJ databases">
        <title>Genome sequencing of bacteria with rrn-lacking chromosome and rrn-plasmid.</title>
        <authorList>
            <person name="Anda M."/>
            <person name="Iwasaki W."/>
        </authorList>
    </citation>
    <scope>NUCLEOTIDE SEQUENCE [LARGE SCALE GENOMIC DNA]</scope>
    <source>
        <strain evidence="11 12">NBRC 101262</strain>
    </source>
</reference>
<dbReference type="PANTHER" id="PTHR13460">
    <property type="match status" value="1"/>
</dbReference>
<protein>
    <recommendedName>
        <fullName evidence="10">Malectin domain-containing protein</fullName>
    </recommendedName>
</protein>